<evidence type="ECO:0000313" key="7">
    <source>
        <dbReference type="EMBL" id="APX11071.1"/>
    </source>
</evidence>
<dbReference type="InterPro" id="IPR053149">
    <property type="entry name" value="TPK"/>
</dbReference>
<dbReference type="CDD" id="cd07995">
    <property type="entry name" value="TPK"/>
    <property type="match status" value="1"/>
</dbReference>
<proteinExistence type="predicted"/>
<dbReference type="InterPro" id="IPR007371">
    <property type="entry name" value="TPK_catalytic"/>
</dbReference>
<dbReference type="AlphaFoldDB" id="A0A1P8MSP1"/>
<dbReference type="SUPFAM" id="SSF63862">
    <property type="entry name" value="Thiamin pyrophosphokinase, substrate-binding domain"/>
    <property type="match status" value="1"/>
</dbReference>
<sequence>MIPPRIQSDEPVALFGGGEASMADIDLVQTLATRFVAADGGAAMAVRAGVALDAVIGDFDSVSADVLAQIPPARQHHIAEQDSTDFDKALRHIFAPVVLAVGFLGGRVDHQLGCLSVLARYPERACILLGPDEIVMLCPPRLDLPTVPGDVVSLVPLAPVQGMSTGLRWPIGGLRFDPIERIGTSNEAEGPVSLTMERPAMVLIAPRRCLAPVTQALVQGPSDARWPARAARCTAPPQS</sequence>
<dbReference type="KEGG" id="tom:BWR18_04740"/>
<accession>A0A1P8MSP1</accession>
<dbReference type="GO" id="GO:0005524">
    <property type="term" value="F:ATP binding"/>
    <property type="evidence" value="ECO:0007669"/>
    <property type="project" value="UniProtKB-KW"/>
</dbReference>
<keyword evidence="1" id="KW-0808">Transferase</keyword>
<evidence type="ECO:0000259" key="6">
    <source>
        <dbReference type="Pfam" id="PF04263"/>
    </source>
</evidence>
<dbReference type="EMBL" id="CP019312">
    <property type="protein sequence ID" value="APX11071.1"/>
    <property type="molecule type" value="Genomic_DNA"/>
</dbReference>
<dbReference type="NCBIfam" id="TIGR01378">
    <property type="entry name" value="thi_PPkinase"/>
    <property type="match status" value="1"/>
</dbReference>
<evidence type="ECO:0000313" key="8">
    <source>
        <dbReference type="Proteomes" id="UP000186336"/>
    </source>
</evidence>
<reference evidence="7 8" key="1">
    <citation type="submission" date="2017-01" db="EMBL/GenBank/DDBJ databases">
        <title>Complete genome of Tateyamaria omphalii DOK1-4 isolated from seawater in Dokdo.</title>
        <authorList>
            <person name="Kim J.H."/>
            <person name="Chi W.-J."/>
        </authorList>
    </citation>
    <scope>NUCLEOTIDE SEQUENCE [LARGE SCALE GENOMIC DNA]</scope>
    <source>
        <strain evidence="7 8">DOK1-4</strain>
    </source>
</reference>
<evidence type="ECO:0000256" key="4">
    <source>
        <dbReference type="ARBA" id="ARBA00022840"/>
    </source>
</evidence>
<dbReference type="RefSeq" id="WP_076626937.1">
    <property type="nucleotide sequence ID" value="NZ_CP019312.1"/>
</dbReference>
<name>A0A1P8MSP1_9RHOB</name>
<keyword evidence="2" id="KW-0547">Nucleotide-binding</keyword>
<dbReference type="InterPro" id="IPR036759">
    <property type="entry name" value="TPK_catalytic_sf"/>
</dbReference>
<evidence type="ECO:0000256" key="1">
    <source>
        <dbReference type="ARBA" id="ARBA00022679"/>
    </source>
</evidence>
<dbReference type="EC" id="2.7.6.2" evidence="5"/>
<keyword evidence="4" id="KW-0067">ATP-binding</keyword>
<gene>
    <name evidence="7" type="ORF">BWR18_04740</name>
</gene>
<dbReference type="InterPro" id="IPR036371">
    <property type="entry name" value="TPK_B1-bd_sf"/>
</dbReference>
<evidence type="ECO:0000256" key="5">
    <source>
        <dbReference type="NCBIfam" id="TIGR01378"/>
    </source>
</evidence>
<evidence type="ECO:0000256" key="2">
    <source>
        <dbReference type="ARBA" id="ARBA00022741"/>
    </source>
</evidence>
<protein>
    <recommendedName>
        <fullName evidence="5">Thiamine diphosphokinase</fullName>
        <ecNumber evidence="5">2.7.6.2</ecNumber>
    </recommendedName>
</protein>
<dbReference type="GO" id="GO:0016301">
    <property type="term" value="F:kinase activity"/>
    <property type="evidence" value="ECO:0007669"/>
    <property type="project" value="UniProtKB-KW"/>
</dbReference>
<feature type="domain" description="Thiamin pyrophosphokinase catalytic" evidence="6">
    <location>
        <begin position="33"/>
        <end position="121"/>
    </location>
</feature>
<organism evidence="7 8">
    <name type="scientific">Tateyamaria omphalii</name>
    <dbReference type="NCBI Taxonomy" id="299262"/>
    <lineage>
        <taxon>Bacteria</taxon>
        <taxon>Pseudomonadati</taxon>
        <taxon>Pseudomonadota</taxon>
        <taxon>Alphaproteobacteria</taxon>
        <taxon>Rhodobacterales</taxon>
        <taxon>Roseobacteraceae</taxon>
        <taxon>Tateyamaria</taxon>
    </lineage>
</organism>
<dbReference type="GO" id="GO:0009229">
    <property type="term" value="P:thiamine diphosphate biosynthetic process"/>
    <property type="evidence" value="ECO:0007669"/>
    <property type="project" value="InterPro"/>
</dbReference>
<dbReference type="OrthoDB" id="7057856at2"/>
<dbReference type="SUPFAM" id="SSF63999">
    <property type="entry name" value="Thiamin pyrophosphokinase, catalytic domain"/>
    <property type="match status" value="1"/>
</dbReference>
<keyword evidence="3 7" id="KW-0418">Kinase</keyword>
<evidence type="ECO:0000256" key="3">
    <source>
        <dbReference type="ARBA" id="ARBA00022777"/>
    </source>
</evidence>
<dbReference type="GO" id="GO:0006772">
    <property type="term" value="P:thiamine metabolic process"/>
    <property type="evidence" value="ECO:0007669"/>
    <property type="project" value="UniProtKB-UniRule"/>
</dbReference>
<dbReference type="Pfam" id="PF04263">
    <property type="entry name" value="TPK_catalytic"/>
    <property type="match status" value="1"/>
</dbReference>
<dbReference type="InterPro" id="IPR006282">
    <property type="entry name" value="Thi_PPkinase"/>
</dbReference>
<dbReference type="PANTHER" id="PTHR41299:SF1">
    <property type="entry name" value="THIAMINE PYROPHOSPHOKINASE"/>
    <property type="match status" value="1"/>
</dbReference>
<keyword evidence="8" id="KW-1185">Reference proteome</keyword>
<dbReference type="PANTHER" id="PTHR41299">
    <property type="entry name" value="THIAMINE PYROPHOSPHOKINASE"/>
    <property type="match status" value="1"/>
</dbReference>
<dbReference type="Gene3D" id="3.40.50.10240">
    <property type="entry name" value="Thiamin pyrophosphokinase, catalytic domain"/>
    <property type="match status" value="1"/>
</dbReference>
<dbReference type="Proteomes" id="UP000186336">
    <property type="component" value="Chromosome"/>
</dbReference>
<dbReference type="GO" id="GO:0004788">
    <property type="term" value="F:thiamine diphosphokinase activity"/>
    <property type="evidence" value="ECO:0007669"/>
    <property type="project" value="UniProtKB-UniRule"/>
</dbReference>
<dbReference type="STRING" id="299262.BWR18_04740"/>